<feature type="region of interest" description="Disordered" evidence="1">
    <location>
        <begin position="158"/>
        <end position="180"/>
    </location>
</feature>
<gene>
    <name evidence="4" type="ORF">EHYA_07631</name>
</gene>
<evidence type="ECO:0000256" key="2">
    <source>
        <dbReference type="SAM" id="SignalP"/>
    </source>
</evidence>
<proteinExistence type="predicted"/>
<organism evidence="4 5">
    <name type="scientific">Embleya hyalina</name>
    <dbReference type="NCBI Taxonomy" id="516124"/>
    <lineage>
        <taxon>Bacteria</taxon>
        <taxon>Bacillati</taxon>
        <taxon>Actinomycetota</taxon>
        <taxon>Actinomycetes</taxon>
        <taxon>Kitasatosporales</taxon>
        <taxon>Streptomycetaceae</taxon>
        <taxon>Embleya</taxon>
    </lineage>
</organism>
<dbReference type="OrthoDB" id="3510378at2"/>
<keyword evidence="2" id="KW-0732">Signal</keyword>
<dbReference type="Pfam" id="PF26366">
    <property type="entry name" value="DUF8094"/>
    <property type="match status" value="1"/>
</dbReference>
<evidence type="ECO:0000256" key="1">
    <source>
        <dbReference type="SAM" id="MobiDB-lite"/>
    </source>
</evidence>
<dbReference type="InterPro" id="IPR058407">
    <property type="entry name" value="DUF8094"/>
</dbReference>
<feature type="chain" id="PRO_5038852118" evidence="2">
    <location>
        <begin position="20"/>
        <end position="319"/>
    </location>
</feature>
<evidence type="ECO:0000259" key="3">
    <source>
        <dbReference type="Pfam" id="PF26366"/>
    </source>
</evidence>
<dbReference type="EMBL" id="BIFH01000035">
    <property type="protein sequence ID" value="GCD99907.1"/>
    <property type="molecule type" value="Genomic_DNA"/>
</dbReference>
<dbReference type="PROSITE" id="PS51257">
    <property type="entry name" value="PROKAR_LIPOPROTEIN"/>
    <property type="match status" value="1"/>
</dbReference>
<dbReference type="Proteomes" id="UP000286931">
    <property type="component" value="Unassembled WGS sequence"/>
</dbReference>
<reference evidence="4 5" key="1">
    <citation type="submission" date="2018-12" db="EMBL/GenBank/DDBJ databases">
        <title>Draft genome sequence of Embleya hyalina NBRC 13850T.</title>
        <authorList>
            <person name="Komaki H."/>
            <person name="Hosoyama A."/>
            <person name="Kimura A."/>
            <person name="Ichikawa N."/>
            <person name="Tamura T."/>
        </authorList>
    </citation>
    <scope>NUCLEOTIDE SEQUENCE [LARGE SCALE GENOMIC DNA]</scope>
    <source>
        <strain evidence="4 5">NBRC 13850</strain>
    </source>
</reference>
<evidence type="ECO:0000313" key="5">
    <source>
        <dbReference type="Proteomes" id="UP000286931"/>
    </source>
</evidence>
<protein>
    <submittedName>
        <fullName evidence="4">Putative lipoprotein</fullName>
    </submittedName>
</protein>
<feature type="signal peptide" evidence="2">
    <location>
        <begin position="1"/>
        <end position="19"/>
    </location>
</feature>
<keyword evidence="4" id="KW-0449">Lipoprotein</keyword>
<dbReference type="AlphaFoldDB" id="A0A401YZ94"/>
<name>A0A401YZ94_9ACTN</name>
<dbReference type="RefSeq" id="WP_126641666.1">
    <property type="nucleotide sequence ID" value="NZ_BIFH01000035.1"/>
</dbReference>
<evidence type="ECO:0000313" key="4">
    <source>
        <dbReference type="EMBL" id="GCD99907.1"/>
    </source>
</evidence>
<comment type="caution">
    <text evidence="4">The sequence shown here is derived from an EMBL/GenBank/DDBJ whole genome shotgun (WGS) entry which is preliminary data.</text>
</comment>
<feature type="domain" description="DUF8094" evidence="3">
    <location>
        <begin position="33"/>
        <end position="318"/>
    </location>
</feature>
<accession>A0A401YZ94</accession>
<sequence>MRISRMPAAVAALLATALAATGCVTVSGASTPVAALDKHEAAKVLHDYEVQNNQAYANRDLPLNARAETGSLGVLDQAGLRILAFTDPNGNLGRAPILHERPEFLIPKVIGWPKWFAVQNTPNFNNAKPQFLVFLRAGPDAVWQAAWGPTLRSELPKLKRDSSGHLEQVSPNAGGLAASPGELAPVLTEFLKDGKTRAELFGPDPYTAQLRKQRDEPIGDGYVRQTVDSPAAQFPPLAVRTADGGALVLFALQHSIKLTVQPPRRLGDVDPSTLAFLTGKPSRSVTEHRLSEYVAVVPKAGGKVQLVGWVYGLVGAEGE</sequence>
<keyword evidence="5" id="KW-1185">Reference proteome</keyword>